<accession>A0A8G2FL84</accession>
<dbReference type="CDD" id="cd17324">
    <property type="entry name" value="MFS_NepI_like"/>
    <property type="match status" value="1"/>
</dbReference>
<dbReference type="SUPFAM" id="SSF103473">
    <property type="entry name" value="MFS general substrate transporter"/>
    <property type="match status" value="1"/>
</dbReference>
<reference evidence="6 7" key="1">
    <citation type="submission" date="2017-01" db="EMBL/GenBank/DDBJ databases">
        <authorList>
            <person name="Varghese N."/>
            <person name="Submissions S."/>
        </authorList>
    </citation>
    <scope>NUCLEOTIDE SEQUENCE [LARGE SCALE GENOMIC DNA]</scope>
    <source>
        <strain evidence="6 7">ATCC 35905</strain>
    </source>
</reference>
<feature type="transmembrane region" description="Helical" evidence="4">
    <location>
        <begin position="12"/>
        <end position="33"/>
    </location>
</feature>
<evidence type="ECO:0000256" key="4">
    <source>
        <dbReference type="SAM" id="Phobius"/>
    </source>
</evidence>
<dbReference type="PANTHER" id="PTHR42910">
    <property type="entry name" value="TRANSPORTER SCO4007-RELATED"/>
    <property type="match status" value="1"/>
</dbReference>
<dbReference type="InterPro" id="IPR036259">
    <property type="entry name" value="MFS_trans_sf"/>
</dbReference>
<feature type="transmembrane region" description="Helical" evidence="4">
    <location>
        <begin position="109"/>
        <end position="129"/>
    </location>
</feature>
<keyword evidence="7" id="KW-1185">Reference proteome</keyword>
<gene>
    <name evidence="6" type="ORF">SAMN05421828_103202</name>
</gene>
<sequence length="403" mass="41551">MSDSMKPSTGPAAPSAGLVTLYAVAAGAVVANLYYAQPLVGLIAPALHLPKPIASLLVTFTQLGYASGLLLLVPLGDLVENRALSTRLIGGSVVALALAATAWTWPIFLAAALLIGLCSSAVQILVPMIATLTPDATRGRVVGNVMGGLVFGILLARPVASLIAYAVGWRAVFGLSALGMAALFLVLRRKLPHVAPKARAGYFSLILSMFKLYATEPTLRRRAAYQCAAFGVFSLYWTAVPIYLTERFHYTQFGIAVFALVGAAGAISAPLAGRLADAGYGRVGSAVSLALVLASFGVSALGAALHSVVLLALAGVALDFGVQANNVLGQRAIYALAPELRARLNGAYMAAFFVGGATGSAVASALLIRGGWTLVALVGAAAPALALSYFILNEIRRRRAAFA</sequence>
<evidence type="ECO:0000256" key="3">
    <source>
        <dbReference type="ARBA" id="ARBA00023136"/>
    </source>
</evidence>
<keyword evidence="2 4" id="KW-1133">Transmembrane helix</keyword>
<proteinExistence type="predicted"/>
<comment type="caution">
    <text evidence="6">The sequence shown here is derived from an EMBL/GenBank/DDBJ whole genome shotgun (WGS) entry which is preliminary data.</text>
</comment>
<dbReference type="PANTHER" id="PTHR42910:SF1">
    <property type="entry name" value="MAJOR FACILITATOR SUPERFAMILY (MFS) PROFILE DOMAIN-CONTAINING PROTEIN"/>
    <property type="match status" value="1"/>
</dbReference>
<feature type="domain" description="Major facilitator superfamily (MFS) profile" evidence="5">
    <location>
        <begin position="15"/>
        <end position="396"/>
    </location>
</feature>
<name>A0A8G2FL84_ACIRU</name>
<dbReference type="Gene3D" id="1.20.1250.20">
    <property type="entry name" value="MFS general substrate transporter like domains"/>
    <property type="match status" value="2"/>
</dbReference>
<feature type="transmembrane region" description="Helical" evidence="4">
    <location>
        <begin position="84"/>
        <end position="103"/>
    </location>
</feature>
<feature type="transmembrane region" description="Helical" evidence="4">
    <location>
        <begin position="348"/>
        <end position="368"/>
    </location>
</feature>
<dbReference type="EMBL" id="FTNE01000003">
    <property type="protein sequence ID" value="SIQ32647.1"/>
    <property type="molecule type" value="Genomic_DNA"/>
</dbReference>
<evidence type="ECO:0000313" key="7">
    <source>
        <dbReference type="Proteomes" id="UP000186308"/>
    </source>
</evidence>
<feature type="transmembrane region" description="Helical" evidence="4">
    <location>
        <begin position="374"/>
        <end position="392"/>
    </location>
</feature>
<feature type="transmembrane region" description="Helical" evidence="4">
    <location>
        <begin position="250"/>
        <end position="271"/>
    </location>
</feature>
<evidence type="ECO:0000259" key="5">
    <source>
        <dbReference type="PROSITE" id="PS50850"/>
    </source>
</evidence>
<evidence type="ECO:0000256" key="2">
    <source>
        <dbReference type="ARBA" id="ARBA00022989"/>
    </source>
</evidence>
<dbReference type="InterPro" id="IPR020846">
    <property type="entry name" value="MFS_dom"/>
</dbReference>
<keyword evidence="3 4" id="KW-0472">Membrane</keyword>
<dbReference type="GO" id="GO:0022857">
    <property type="term" value="F:transmembrane transporter activity"/>
    <property type="evidence" value="ECO:0007669"/>
    <property type="project" value="InterPro"/>
</dbReference>
<protein>
    <submittedName>
        <fullName evidence="6">Predicted arabinose efflux permease, MFS family</fullName>
    </submittedName>
</protein>
<dbReference type="RefSeq" id="WP_035229612.1">
    <property type="nucleotide sequence ID" value="NZ_FTNE01000003.1"/>
</dbReference>
<organism evidence="6 7">
    <name type="scientific">Acidiphilium rubrum</name>
    <dbReference type="NCBI Taxonomy" id="526"/>
    <lineage>
        <taxon>Bacteria</taxon>
        <taxon>Pseudomonadati</taxon>
        <taxon>Pseudomonadota</taxon>
        <taxon>Alphaproteobacteria</taxon>
        <taxon>Acetobacterales</taxon>
        <taxon>Acidocellaceae</taxon>
        <taxon>Acidiphilium</taxon>
    </lineage>
</organism>
<evidence type="ECO:0000313" key="6">
    <source>
        <dbReference type="EMBL" id="SIQ32647.1"/>
    </source>
</evidence>
<dbReference type="PROSITE" id="PS50850">
    <property type="entry name" value="MFS"/>
    <property type="match status" value="1"/>
</dbReference>
<feature type="transmembrane region" description="Helical" evidence="4">
    <location>
        <begin position="283"/>
        <end position="302"/>
    </location>
</feature>
<dbReference type="InterPro" id="IPR011701">
    <property type="entry name" value="MFS"/>
</dbReference>
<dbReference type="Pfam" id="PF07690">
    <property type="entry name" value="MFS_1"/>
    <property type="match status" value="1"/>
</dbReference>
<feature type="transmembrane region" description="Helical" evidence="4">
    <location>
        <begin position="53"/>
        <end position="72"/>
    </location>
</feature>
<feature type="transmembrane region" description="Helical" evidence="4">
    <location>
        <begin position="166"/>
        <end position="187"/>
    </location>
</feature>
<feature type="transmembrane region" description="Helical" evidence="4">
    <location>
        <begin position="308"/>
        <end position="328"/>
    </location>
</feature>
<dbReference type="Proteomes" id="UP000186308">
    <property type="component" value="Unassembled WGS sequence"/>
</dbReference>
<feature type="transmembrane region" description="Helical" evidence="4">
    <location>
        <begin position="141"/>
        <end position="160"/>
    </location>
</feature>
<keyword evidence="1 4" id="KW-0812">Transmembrane</keyword>
<dbReference type="AlphaFoldDB" id="A0A8G2FL84"/>
<evidence type="ECO:0000256" key="1">
    <source>
        <dbReference type="ARBA" id="ARBA00022692"/>
    </source>
</evidence>
<feature type="transmembrane region" description="Helical" evidence="4">
    <location>
        <begin position="223"/>
        <end position="244"/>
    </location>
</feature>